<keyword evidence="3" id="KW-1185">Reference proteome</keyword>
<protein>
    <recommendedName>
        <fullName evidence="1">YjiS-like domain-containing protein</fullName>
    </recommendedName>
</protein>
<dbReference type="RefSeq" id="WP_066600846.1">
    <property type="nucleotide sequence ID" value="NZ_FORY01000016.1"/>
</dbReference>
<dbReference type="STRING" id="576117.SAMN04488138_11646"/>
<accession>A0A1I3VME5</accession>
<evidence type="ECO:0000313" key="2">
    <source>
        <dbReference type="EMBL" id="SFJ96259.1"/>
    </source>
</evidence>
<evidence type="ECO:0000313" key="3">
    <source>
        <dbReference type="Proteomes" id="UP000183299"/>
    </source>
</evidence>
<reference evidence="2 3" key="1">
    <citation type="submission" date="2016-10" db="EMBL/GenBank/DDBJ databases">
        <authorList>
            <person name="de Groot N.N."/>
        </authorList>
    </citation>
    <scope>NUCLEOTIDE SEQUENCE [LARGE SCALE GENOMIC DNA]</scope>
    <source>
        <strain evidence="2 3">CGMCC 1.8891</strain>
    </source>
</reference>
<dbReference type="InterPro" id="IPR009506">
    <property type="entry name" value="YjiS-like"/>
</dbReference>
<evidence type="ECO:0000259" key="1">
    <source>
        <dbReference type="Pfam" id="PF06568"/>
    </source>
</evidence>
<sequence length="71" mass="7778">MAYTNDIRNAATASFAPFGGLFKALAERVARYRVYRETLLELSGLDDRDLSDLGLSRASIKAVAYEAAYGN</sequence>
<feature type="domain" description="YjiS-like" evidence="1">
    <location>
        <begin position="25"/>
        <end position="58"/>
    </location>
</feature>
<dbReference type="Pfam" id="PF06568">
    <property type="entry name" value="YjiS-like"/>
    <property type="match status" value="1"/>
</dbReference>
<name>A0A1I3VME5_9RHOB</name>
<dbReference type="AlphaFoldDB" id="A0A1I3VME5"/>
<gene>
    <name evidence="2" type="ORF">SAMN04488138_11646</name>
</gene>
<dbReference type="Proteomes" id="UP000183299">
    <property type="component" value="Unassembled WGS sequence"/>
</dbReference>
<organism evidence="2 3">
    <name type="scientific">Celeribacter halophilus</name>
    <dbReference type="NCBI Taxonomy" id="576117"/>
    <lineage>
        <taxon>Bacteria</taxon>
        <taxon>Pseudomonadati</taxon>
        <taxon>Pseudomonadota</taxon>
        <taxon>Alphaproteobacteria</taxon>
        <taxon>Rhodobacterales</taxon>
        <taxon>Roseobacteraceae</taxon>
        <taxon>Celeribacter</taxon>
    </lineage>
</organism>
<dbReference type="OrthoDB" id="8244198at2"/>
<dbReference type="EMBL" id="FORY01000016">
    <property type="protein sequence ID" value="SFJ96259.1"/>
    <property type="molecule type" value="Genomic_DNA"/>
</dbReference>
<dbReference type="GeneID" id="98666407"/>
<proteinExistence type="predicted"/>